<evidence type="ECO:0000259" key="3">
    <source>
        <dbReference type="PROSITE" id="PS50893"/>
    </source>
</evidence>
<dbReference type="EMBL" id="PVOB01000012">
    <property type="protein sequence ID" value="PRO96115.1"/>
    <property type="molecule type" value="Genomic_DNA"/>
</dbReference>
<dbReference type="EMBL" id="JAPEQV010000022">
    <property type="protein sequence ID" value="MDF2314148.1"/>
    <property type="molecule type" value="Genomic_DNA"/>
</dbReference>
<evidence type="ECO:0000313" key="8">
    <source>
        <dbReference type="Proteomes" id="UP000276249"/>
    </source>
</evidence>
<dbReference type="GO" id="GO:0005886">
    <property type="term" value="C:plasma membrane"/>
    <property type="evidence" value="ECO:0007669"/>
    <property type="project" value="TreeGrafter"/>
</dbReference>
<evidence type="ECO:0000313" key="7">
    <source>
        <dbReference type="Proteomes" id="UP000238378"/>
    </source>
</evidence>
<proteinExistence type="predicted"/>
<reference evidence="4" key="3">
    <citation type="submission" date="2022-11" db="EMBL/GenBank/DDBJ databases">
        <authorList>
            <person name="Wang Z."/>
        </authorList>
    </citation>
    <scope>NUCLEOTIDE SEQUENCE</scope>
    <source>
        <strain evidence="4">P2000</strain>
    </source>
</reference>
<feature type="domain" description="ABC transporter" evidence="3">
    <location>
        <begin position="4"/>
        <end position="209"/>
    </location>
</feature>
<dbReference type="PANTHER" id="PTHR24220">
    <property type="entry name" value="IMPORT ATP-BINDING PROTEIN"/>
    <property type="match status" value="1"/>
</dbReference>
<dbReference type="Gene3D" id="3.40.50.300">
    <property type="entry name" value="P-loop containing nucleotide triphosphate hydrolases"/>
    <property type="match status" value="1"/>
</dbReference>
<dbReference type="PROSITE" id="PS50893">
    <property type="entry name" value="ABC_TRANSPORTER_2"/>
    <property type="match status" value="1"/>
</dbReference>
<dbReference type="GO" id="GO:0005524">
    <property type="term" value="F:ATP binding"/>
    <property type="evidence" value="ECO:0007669"/>
    <property type="project" value="UniProtKB-KW"/>
</dbReference>
<dbReference type="Proteomes" id="UP000238378">
    <property type="component" value="Unassembled WGS sequence"/>
</dbReference>
<evidence type="ECO:0000313" key="6">
    <source>
        <dbReference type="EMBL" id="RMW49780.1"/>
    </source>
</evidence>
<comment type="caution">
    <text evidence="4">The sequence shown here is derived from an EMBL/GenBank/DDBJ whole genome shotgun (WGS) entry which is preliminary data.</text>
</comment>
<evidence type="ECO:0000313" key="5">
    <source>
        <dbReference type="EMBL" id="PRO96115.1"/>
    </source>
</evidence>
<dbReference type="InterPro" id="IPR015854">
    <property type="entry name" value="ABC_transpr_LolD-like"/>
</dbReference>
<accession>A0A2I0Z572</accession>
<dbReference type="GO" id="GO:0016887">
    <property type="term" value="F:ATP hydrolysis activity"/>
    <property type="evidence" value="ECO:0007669"/>
    <property type="project" value="InterPro"/>
</dbReference>
<evidence type="ECO:0000313" key="9">
    <source>
        <dbReference type="Proteomes" id="UP001151834"/>
    </source>
</evidence>
<dbReference type="GeneID" id="49392775"/>
<dbReference type="InterPro" id="IPR003593">
    <property type="entry name" value="AAA+_ATPase"/>
</dbReference>
<dbReference type="InterPro" id="IPR027417">
    <property type="entry name" value="P-loop_NTPase"/>
</dbReference>
<keyword evidence="7" id="KW-1185">Reference proteome</keyword>
<dbReference type="Proteomes" id="UP001151834">
    <property type="component" value="Unassembled WGS sequence"/>
</dbReference>
<sequence>MHDLKIVNGEKRFDDYTVFNQVNYTFMVGRTYALVGPSGGGKTTLLNSIGQLETLTSGEILLDNRNINTIPTLEYFRHFIGYLFQNYALIDEASVQQNLNLVKHHRIAELSRQLEQYGLDGSYLKRKVYTLSGGEAQRVALTRLSLQNPLIVLADEPTGALDQQNRELVLTSLRKMADEGKLVIVATHDDHVSQWADDLLDISTFKAAF</sequence>
<organism evidence="4 9">
    <name type="scientific">Lactiplantibacillus pentosus</name>
    <name type="common">Lactobacillus pentosus</name>
    <dbReference type="NCBI Taxonomy" id="1589"/>
    <lineage>
        <taxon>Bacteria</taxon>
        <taxon>Bacillati</taxon>
        <taxon>Bacillota</taxon>
        <taxon>Bacilli</taxon>
        <taxon>Lactobacillales</taxon>
        <taxon>Lactobacillaceae</taxon>
        <taxon>Lactiplantibacillus</taxon>
    </lineage>
</organism>
<dbReference type="SMART" id="SM00382">
    <property type="entry name" value="AAA"/>
    <property type="match status" value="1"/>
</dbReference>
<dbReference type="Pfam" id="PF00005">
    <property type="entry name" value="ABC_tran"/>
    <property type="match status" value="1"/>
</dbReference>
<dbReference type="RefSeq" id="WP_056952530.1">
    <property type="nucleotide sequence ID" value="NZ_BJZC01000052.1"/>
</dbReference>
<evidence type="ECO:0000313" key="4">
    <source>
        <dbReference type="EMBL" id="MDF2314148.1"/>
    </source>
</evidence>
<gene>
    <name evidence="5" type="ORF">C6Y08_01090</name>
    <name evidence="6" type="ORF">D6U18_04975</name>
    <name evidence="4" type="ORF">OOJ94_15115</name>
</gene>
<name>A0A2I0Z572_LACPE</name>
<evidence type="ECO:0000256" key="2">
    <source>
        <dbReference type="ARBA" id="ARBA00022840"/>
    </source>
</evidence>
<dbReference type="AlphaFoldDB" id="A0A2I0Z572"/>
<dbReference type="EMBL" id="RDCJ01000051">
    <property type="protein sequence ID" value="RMW49780.1"/>
    <property type="molecule type" value="Genomic_DNA"/>
</dbReference>
<keyword evidence="1" id="KW-0547">Nucleotide-binding</keyword>
<keyword evidence="2 4" id="KW-0067">ATP-binding</keyword>
<reference evidence="6 8" key="2">
    <citation type="submission" date="2018-10" db="EMBL/GenBank/DDBJ databases">
        <title>Genome sequences of five Lactobacillus pentosus strains isolated from brines of traditionally fermented spanish-style green table olives and differences between them.</title>
        <authorList>
            <person name="Jimenez Diaz R."/>
        </authorList>
    </citation>
    <scope>NUCLEOTIDE SEQUENCE [LARGE SCALE GENOMIC DNA]</scope>
    <source>
        <strain evidence="6 8">IG10</strain>
    </source>
</reference>
<dbReference type="PANTHER" id="PTHR24220:SF86">
    <property type="entry name" value="ABC TRANSPORTER ABCH.1"/>
    <property type="match status" value="1"/>
</dbReference>
<dbReference type="SUPFAM" id="SSF52540">
    <property type="entry name" value="P-loop containing nucleoside triphosphate hydrolases"/>
    <property type="match status" value="1"/>
</dbReference>
<reference evidence="5 7" key="1">
    <citation type="submission" date="2018-03" db="EMBL/GenBank/DDBJ databases">
        <title>Draft Genome Sequences of six Lactobacillus pentosus Strains Isolated from Brines of Traditionally Fermented Spanish-Style Green Table Olives.</title>
        <authorList>
            <person name="Calero-Delgado B."/>
            <person name="Martin-Platero A.M."/>
            <person name="Perez-Pulido A.J."/>
            <person name="Benitez-Cabello A."/>
            <person name="Casimiro-Soriguer C.S."/>
            <person name="Martinez-Bueno M."/>
            <person name="Arroyo-Lopez F.N."/>
            <person name="Rodriguez-Gomez F."/>
            <person name="Bautista-Gallego J."/>
            <person name="Garrido-Fernandez A."/>
            <person name="Jimenez-Diaz R."/>
        </authorList>
    </citation>
    <scope>NUCLEOTIDE SEQUENCE [LARGE SCALE GENOMIC DNA]</scope>
    <source>
        <strain evidence="5 7">IG2</strain>
    </source>
</reference>
<reference evidence="4" key="4">
    <citation type="journal article" date="2023" name="Front Nutr">
        <title>Lactiplantibacillus pentosus P2020 protects the hyperuricemia and renal inflammation in mice.</title>
        <authorList>
            <person name="Wang Z."/>
            <person name="Song L."/>
            <person name="Li X."/>
            <person name="Xiao Y."/>
            <person name="Huang Y."/>
            <person name="Zhang Y."/>
            <person name="Li J."/>
            <person name="Li M."/>
            <person name="Ren Z."/>
        </authorList>
    </citation>
    <scope>NUCLEOTIDE SEQUENCE</scope>
    <source>
        <strain evidence="4">P2000</strain>
    </source>
</reference>
<dbReference type="InterPro" id="IPR003439">
    <property type="entry name" value="ABC_transporter-like_ATP-bd"/>
</dbReference>
<dbReference type="Proteomes" id="UP000276249">
    <property type="component" value="Unassembled WGS sequence"/>
</dbReference>
<protein>
    <submittedName>
        <fullName evidence="5">ABC transporter ATP-binding protein</fullName>
    </submittedName>
    <submittedName>
        <fullName evidence="4">ATP-binding cassette domain-containing protein</fullName>
    </submittedName>
</protein>
<dbReference type="GO" id="GO:0022857">
    <property type="term" value="F:transmembrane transporter activity"/>
    <property type="evidence" value="ECO:0007669"/>
    <property type="project" value="TreeGrafter"/>
</dbReference>
<evidence type="ECO:0000256" key="1">
    <source>
        <dbReference type="ARBA" id="ARBA00022741"/>
    </source>
</evidence>
<dbReference type="OrthoDB" id="9791546at2"/>